<protein>
    <submittedName>
        <fullName evidence="3">Uncharacterized protein</fullName>
    </submittedName>
</protein>
<keyword evidence="2" id="KW-0472">Membrane</keyword>
<gene>
    <name evidence="3" type="ORF">E4O86_22730</name>
</gene>
<evidence type="ECO:0000256" key="1">
    <source>
        <dbReference type="SAM" id="MobiDB-lite"/>
    </source>
</evidence>
<dbReference type="EMBL" id="SPKJ01000196">
    <property type="protein sequence ID" value="MYZ50518.1"/>
    <property type="molecule type" value="Genomic_DNA"/>
</dbReference>
<dbReference type="AlphaFoldDB" id="A0A964T8K7"/>
<accession>A0A964T8K7</accession>
<keyword evidence="4" id="KW-1185">Reference proteome</keyword>
<dbReference type="Proteomes" id="UP000773614">
    <property type="component" value="Unassembled WGS sequence"/>
</dbReference>
<reference evidence="3" key="1">
    <citation type="submission" date="2019-03" db="EMBL/GenBank/DDBJ databases">
        <title>Afifella sp. nov., isolated from activated sludge.</title>
        <authorList>
            <person name="Li Q."/>
            <person name="Liu Y."/>
        </authorList>
    </citation>
    <scope>NUCLEOTIDE SEQUENCE</scope>
    <source>
        <strain evidence="3">L72</strain>
    </source>
</reference>
<feature type="region of interest" description="Disordered" evidence="1">
    <location>
        <begin position="52"/>
        <end position="73"/>
    </location>
</feature>
<sequence length="73" mass="7551">MGVILSGIAAAIIIAAGIGYFMLPERIPAWQAYSKTESTRVGDPGYNLVGRNWTGDPGGAPADEGITEANKDG</sequence>
<comment type="caution">
    <text evidence="3">The sequence shown here is derived from an EMBL/GenBank/DDBJ whole genome shotgun (WGS) entry which is preliminary data.</text>
</comment>
<keyword evidence="2" id="KW-1133">Transmembrane helix</keyword>
<organism evidence="3 4">
    <name type="scientific">Propylenella binzhouense</name>
    <dbReference type="NCBI Taxonomy" id="2555902"/>
    <lineage>
        <taxon>Bacteria</taxon>
        <taxon>Pseudomonadati</taxon>
        <taxon>Pseudomonadota</taxon>
        <taxon>Alphaproteobacteria</taxon>
        <taxon>Hyphomicrobiales</taxon>
        <taxon>Propylenellaceae</taxon>
        <taxon>Propylenella</taxon>
    </lineage>
</organism>
<evidence type="ECO:0000256" key="2">
    <source>
        <dbReference type="SAM" id="Phobius"/>
    </source>
</evidence>
<name>A0A964T8K7_9HYPH</name>
<proteinExistence type="predicted"/>
<dbReference type="OrthoDB" id="8002257at2"/>
<evidence type="ECO:0000313" key="3">
    <source>
        <dbReference type="EMBL" id="MYZ50518.1"/>
    </source>
</evidence>
<dbReference type="RefSeq" id="WP_161142831.1">
    <property type="nucleotide sequence ID" value="NZ_SPKJ01000196.1"/>
</dbReference>
<feature type="transmembrane region" description="Helical" evidence="2">
    <location>
        <begin position="6"/>
        <end position="23"/>
    </location>
</feature>
<evidence type="ECO:0000313" key="4">
    <source>
        <dbReference type="Proteomes" id="UP000773614"/>
    </source>
</evidence>
<keyword evidence="2" id="KW-0812">Transmembrane</keyword>